<keyword evidence="2" id="KW-1185">Reference proteome</keyword>
<dbReference type="OrthoDB" id="5803286at2"/>
<dbReference type="PANTHER" id="PTHR46182">
    <property type="entry name" value="FI19480P1"/>
    <property type="match status" value="1"/>
</dbReference>
<evidence type="ECO:0000313" key="1">
    <source>
        <dbReference type="EMBL" id="PWK52947.1"/>
    </source>
</evidence>
<dbReference type="PANTHER" id="PTHR46182:SF2">
    <property type="entry name" value="FI19480P1"/>
    <property type="match status" value="1"/>
</dbReference>
<gene>
    <name evidence="1" type="ORF">C8D97_104165</name>
</gene>
<dbReference type="GO" id="GO:0016020">
    <property type="term" value="C:membrane"/>
    <property type="evidence" value="ECO:0007669"/>
    <property type="project" value="TreeGrafter"/>
</dbReference>
<dbReference type="Proteomes" id="UP000245790">
    <property type="component" value="Unassembled WGS sequence"/>
</dbReference>
<dbReference type="EMBL" id="QGGU01000004">
    <property type="protein sequence ID" value="PWK52947.1"/>
    <property type="molecule type" value="Genomic_DNA"/>
</dbReference>
<dbReference type="InterPro" id="IPR035986">
    <property type="entry name" value="PKD_dom_sf"/>
</dbReference>
<dbReference type="AlphaFoldDB" id="A0A316GE67"/>
<organism evidence="1 2">
    <name type="scientific">Pleionea mediterranea</name>
    <dbReference type="NCBI Taxonomy" id="523701"/>
    <lineage>
        <taxon>Bacteria</taxon>
        <taxon>Pseudomonadati</taxon>
        <taxon>Pseudomonadota</taxon>
        <taxon>Gammaproteobacteria</taxon>
        <taxon>Oceanospirillales</taxon>
        <taxon>Pleioneaceae</taxon>
        <taxon>Pleionea</taxon>
    </lineage>
</organism>
<comment type="caution">
    <text evidence="1">The sequence shown here is derived from an EMBL/GenBank/DDBJ whole genome shotgun (WGS) entry which is preliminary data.</text>
</comment>
<dbReference type="InterPro" id="IPR029865">
    <property type="entry name" value="KIAA0319-like"/>
</dbReference>
<dbReference type="SUPFAM" id="SSF49299">
    <property type="entry name" value="PKD domain"/>
    <property type="match status" value="1"/>
</dbReference>
<proteinExistence type="predicted"/>
<name>A0A316GE67_9GAMM</name>
<accession>A0A316GE67</accession>
<dbReference type="InterPro" id="IPR013783">
    <property type="entry name" value="Ig-like_fold"/>
</dbReference>
<protein>
    <submittedName>
        <fullName evidence="1">REJ domain-containing protein</fullName>
    </submittedName>
</protein>
<sequence>MFRLTITDDEDDTATDDVAVTVRAPVMAEKPVANAGSNQTMDEGTTVTLDGSASSAPEGESITSYSWTQLAGTVVTLNDSTSVAPQFTAPDVGETTQLQFQLTITASNGETDQSTVIITITDTSGNLPAVANAGDDQTVNEGDNVILDARASNDPDGNSLNLSWRVVSGGNVNLQQGPEQGTLQFTAPSVGIDSDYVFEVTVTDAAGASSSDQVTITVLNTDAPPPTGQCELDFDGNGIVESKDFHSNNYEGIYYAVYIYLNYPSYYNSYFPNTPEDKLDWNGDGNITIEEVYTGTISEQTKETYQTQHYMYMNDKNTYANWYPNSGCAL</sequence>
<reference evidence="1 2" key="1">
    <citation type="submission" date="2018-05" db="EMBL/GenBank/DDBJ databases">
        <title>Genomic Encyclopedia of Type Strains, Phase IV (KMG-IV): sequencing the most valuable type-strain genomes for metagenomic binning, comparative biology and taxonomic classification.</title>
        <authorList>
            <person name="Goeker M."/>
        </authorList>
    </citation>
    <scope>NUCLEOTIDE SEQUENCE [LARGE SCALE GENOMIC DNA]</scope>
    <source>
        <strain evidence="1 2">DSM 25350</strain>
    </source>
</reference>
<dbReference type="Pfam" id="PF22352">
    <property type="entry name" value="K319L-like_PKD"/>
    <property type="match status" value="2"/>
</dbReference>
<dbReference type="Gene3D" id="2.60.40.10">
    <property type="entry name" value="Immunoglobulins"/>
    <property type="match status" value="2"/>
</dbReference>
<evidence type="ECO:0000313" key="2">
    <source>
        <dbReference type="Proteomes" id="UP000245790"/>
    </source>
</evidence>
<dbReference type="GO" id="GO:0031410">
    <property type="term" value="C:cytoplasmic vesicle"/>
    <property type="evidence" value="ECO:0007669"/>
    <property type="project" value="TreeGrafter"/>
</dbReference>